<comment type="caution">
    <text evidence="1">The sequence shown here is derived from an EMBL/GenBank/DDBJ whole genome shotgun (WGS) entry which is preliminary data.</text>
</comment>
<dbReference type="EMBL" id="JANIIK010000034">
    <property type="protein sequence ID" value="KAJ3614757.1"/>
    <property type="molecule type" value="Genomic_DNA"/>
</dbReference>
<organism evidence="1 2">
    <name type="scientific">Muraenolepis orangiensis</name>
    <name type="common">Patagonian moray cod</name>
    <dbReference type="NCBI Taxonomy" id="630683"/>
    <lineage>
        <taxon>Eukaryota</taxon>
        <taxon>Metazoa</taxon>
        <taxon>Chordata</taxon>
        <taxon>Craniata</taxon>
        <taxon>Vertebrata</taxon>
        <taxon>Euteleostomi</taxon>
        <taxon>Actinopterygii</taxon>
        <taxon>Neopterygii</taxon>
        <taxon>Teleostei</taxon>
        <taxon>Neoteleostei</taxon>
        <taxon>Acanthomorphata</taxon>
        <taxon>Zeiogadaria</taxon>
        <taxon>Gadariae</taxon>
        <taxon>Gadiformes</taxon>
        <taxon>Muraenolepidoidei</taxon>
        <taxon>Muraenolepididae</taxon>
        <taxon>Muraenolepis</taxon>
    </lineage>
</organism>
<keyword evidence="2" id="KW-1185">Reference proteome</keyword>
<sequence>MLSSASRSSVKNLLRPGCDLASDSGTAGRVERQEESAVTIIIVFILVQVLVTEAEVKAGAQAVEGRDNR</sequence>
<evidence type="ECO:0000313" key="1">
    <source>
        <dbReference type="EMBL" id="KAJ3614757.1"/>
    </source>
</evidence>
<gene>
    <name evidence="1" type="ORF">NHX12_018327</name>
</gene>
<accession>A0A9Q0IV94</accession>
<reference evidence="1" key="1">
    <citation type="submission" date="2022-07" db="EMBL/GenBank/DDBJ databases">
        <title>Chromosome-level genome of Muraenolepis orangiensis.</title>
        <authorList>
            <person name="Kim J."/>
        </authorList>
    </citation>
    <scope>NUCLEOTIDE SEQUENCE</scope>
    <source>
        <strain evidence="1">KU_S4_2022</strain>
        <tissue evidence="1">Muscle</tissue>
    </source>
</reference>
<proteinExistence type="predicted"/>
<protein>
    <submittedName>
        <fullName evidence="1">Uncharacterized protein</fullName>
    </submittedName>
</protein>
<dbReference type="Proteomes" id="UP001148018">
    <property type="component" value="Unassembled WGS sequence"/>
</dbReference>
<name>A0A9Q0IV94_9TELE</name>
<evidence type="ECO:0000313" key="2">
    <source>
        <dbReference type="Proteomes" id="UP001148018"/>
    </source>
</evidence>
<dbReference type="AlphaFoldDB" id="A0A9Q0IV94"/>